<gene>
    <name evidence="2" type="ORF">B7463_g8458</name>
</gene>
<sequence length="302" mass="35432">MAMYLDPTSFPSPEGDFDPKFKQKAVYKWYDARYSDEALDIYSTEWRERIISWYEQAVQHTATVLSSERHLDQLEFGSLFLAHPIAAFSLWQVLQSCYGLDRVVCGMTDEVISWQNLPPFQYFRDSDIHAQWQESLRHLRERIKNRDLNSGTDSWEYKMYEILRGVEKFESSFDALKENFSVNLVDVNFASWMIDRIDNDIGKRFAMITDLLRFKEQELETIRPTDSSDNENTIPNHPKNPRSGWMKRSNEDRKAGERQKAAKPKPAHLQRQGLTKKLKSGFDVLKGSIQKPTGHIKRLNQR</sequence>
<protein>
    <submittedName>
        <fullName evidence="2">Uncharacterized protein</fullName>
    </submittedName>
</protein>
<feature type="non-terminal residue" evidence="2">
    <location>
        <position position="1"/>
    </location>
</feature>
<dbReference type="AlphaFoldDB" id="A0A3E2H3A8"/>
<feature type="non-terminal residue" evidence="2">
    <location>
        <position position="302"/>
    </location>
</feature>
<feature type="compositionally biased region" description="Polar residues" evidence="1">
    <location>
        <begin position="224"/>
        <end position="235"/>
    </location>
</feature>
<comment type="caution">
    <text evidence="2">The sequence shown here is derived from an EMBL/GenBank/DDBJ whole genome shotgun (WGS) entry which is preliminary data.</text>
</comment>
<evidence type="ECO:0000256" key="1">
    <source>
        <dbReference type="SAM" id="MobiDB-lite"/>
    </source>
</evidence>
<evidence type="ECO:0000313" key="3">
    <source>
        <dbReference type="Proteomes" id="UP000258309"/>
    </source>
</evidence>
<accession>A0A3E2H3A8</accession>
<feature type="compositionally biased region" description="Basic residues" evidence="1">
    <location>
        <begin position="261"/>
        <end position="276"/>
    </location>
</feature>
<feature type="region of interest" description="Disordered" evidence="1">
    <location>
        <begin position="283"/>
        <end position="302"/>
    </location>
</feature>
<organism evidence="2 3">
    <name type="scientific">Scytalidium lignicola</name>
    <name type="common">Hyphomycete</name>
    <dbReference type="NCBI Taxonomy" id="5539"/>
    <lineage>
        <taxon>Eukaryota</taxon>
        <taxon>Fungi</taxon>
        <taxon>Dikarya</taxon>
        <taxon>Ascomycota</taxon>
        <taxon>Pezizomycotina</taxon>
        <taxon>Leotiomycetes</taxon>
        <taxon>Leotiomycetes incertae sedis</taxon>
        <taxon>Scytalidium</taxon>
    </lineage>
</organism>
<evidence type="ECO:0000313" key="2">
    <source>
        <dbReference type="EMBL" id="RFU27870.1"/>
    </source>
</evidence>
<keyword evidence="3" id="KW-1185">Reference proteome</keyword>
<feature type="compositionally biased region" description="Basic and acidic residues" evidence="1">
    <location>
        <begin position="248"/>
        <end position="260"/>
    </location>
</feature>
<dbReference type="EMBL" id="NCSJ02000186">
    <property type="protein sequence ID" value="RFU27870.1"/>
    <property type="molecule type" value="Genomic_DNA"/>
</dbReference>
<reference evidence="2 3" key="1">
    <citation type="submission" date="2018-05" db="EMBL/GenBank/DDBJ databases">
        <title>Draft genome sequence of Scytalidium lignicola DSM 105466, a ubiquitous saprotrophic fungus.</title>
        <authorList>
            <person name="Buettner E."/>
            <person name="Gebauer A.M."/>
            <person name="Hofrichter M."/>
            <person name="Liers C."/>
            <person name="Kellner H."/>
        </authorList>
    </citation>
    <scope>NUCLEOTIDE SEQUENCE [LARGE SCALE GENOMIC DNA]</scope>
    <source>
        <strain evidence="2 3">DSM 105466</strain>
    </source>
</reference>
<feature type="region of interest" description="Disordered" evidence="1">
    <location>
        <begin position="222"/>
        <end position="276"/>
    </location>
</feature>
<proteinExistence type="predicted"/>
<dbReference type="Proteomes" id="UP000258309">
    <property type="component" value="Unassembled WGS sequence"/>
</dbReference>
<name>A0A3E2H3A8_SCYLI</name>
<dbReference type="OrthoDB" id="4733511at2759"/>